<name>A0A9X1SGH2_9BACT</name>
<sequence length="195" mass="22743">MIRVNRSKGSRICQGDIFRDVDLIESVHESNGRLKISKIAFPLAIVLTQDCDLAQDYTDRFSRRQVSNQDKRLFSVLVAPLYNIEHFYNGEHLSELGMKMQTVNKKKTQGDFLHNNQTPRYHYLKFGDDVPIVDSVIDFKHYFSVSVEYLKKKKNGKDWVCKVSDLFREDICQRFAAFLSRIGLPDPPRPKLEKK</sequence>
<dbReference type="Proteomes" id="UP001139103">
    <property type="component" value="Unassembled WGS sequence"/>
</dbReference>
<accession>A0A9X1SGH2</accession>
<proteinExistence type="predicted"/>
<dbReference type="EMBL" id="JAJKFT010000010">
    <property type="protein sequence ID" value="MCC9629368.1"/>
    <property type="molecule type" value="Genomic_DNA"/>
</dbReference>
<dbReference type="AlphaFoldDB" id="A0A9X1SGH2"/>
<gene>
    <name evidence="1" type="ORF">LOC68_13280</name>
</gene>
<organism evidence="1 2">
    <name type="scientific">Blastopirellula sediminis</name>
    <dbReference type="NCBI Taxonomy" id="2894196"/>
    <lineage>
        <taxon>Bacteria</taxon>
        <taxon>Pseudomonadati</taxon>
        <taxon>Planctomycetota</taxon>
        <taxon>Planctomycetia</taxon>
        <taxon>Pirellulales</taxon>
        <taxon>Pirellulaceae</taxon>
        <taxon>Blastopirellula</taxon>
    </lineage>
</organism>
<dbReference type="RefSeq" id="WP_230219287.1">
    <property type="nucleotide sequence ID" value="NZ_JAJKFT010000010.1"/>
</dbReference>
<reference evidence="1" key="1">
    <citation type="submission" date="2021-11" db="EMBL/GenBank/DDBJ databases">
        <title>Genome sequence.</title>
        <authorList>
            <person name="Sun Q."/>
        </authorList>
    </citation>
    <scope>NUCLEOTIDE SEQUENCE</scope>
    <source>
        <strain evidence="1">JC732</strain>
    </source>
</reference>
<keyword evidence="2" id="KW-1185">Reference proteome</keyword>
<comment type="caution">
    <text evidence="1">The sequence shown here is derived from an EMBL/GenBank/DDBJ whole genome shotgun (WGS) entry which is preliminary data.</text>
</comment>
<protein>
    <submittedName>
        <fullName evidence="1">Uncharacterized protein</fullName>
    </submittedName>
</protein>
<evidence type="ECO:0000313" key="2">
    <source>
        <dbReference type="Proteomes" id="UP001139103"/>
    </source>
</evidence>
<evidence type="ECO:0000313" key="1">
    <source>
        <dbReference type="EMBL" id="MCC9629368.1"/>
    </source>
</evidence>